<protein>
    <submittedName>
        <fullName evidence="2">Uncharacterized protein</fullName>
    </submittedName>
</protein>
<feature type="compositionally biased region" description="Basic and acidic residues" evidence="1">
    <location>
        <begin position="331"/>
        <end position="345"/>
    </location>
</feature>
<reference evidence="2 3" key="1">
    <citation type="journal article" date="2018" name="PLoS Genet.">
        <title>Population sequencing reveals clonal diversity and ancestral inbreeding in the grapevine cultivar Chardonnay.</title>
        <authorList>
            <person name="Roach M.J."/>
            <person name="Johnson D.L."/>
            <person name="Bohlmann J."/>
            <person name="van Vuuren H.J."/>
            <person name="Jones S.J."/>
            <person name="Pretorius I.S."/>
            <person name="Schmidt S.A."/>
            <person name="Borneman A.R."/>
        </authorList>
    </citation>
    <scope>NUCLEOTIDE SEQUENCE [LARGE SCALE GENOMIC DNA]</scope>
    <source>
        <strain evidence="3">cv. Chardonnay</strain>
        <tissue evidence="2">Leaf</tissue>
    </source>
</reference>
<dbReference type="Proteomes" id="UP000288805">
    <property type="component" value="Unassembled WGS sequence"/>
</dbReference>
<comment type="caution">
    <text evidence="2">The sequence shown here is derived from an EMBL/GenBank/DDBJ whole genome shotgun (WGS) entry which is preliminary data.</text>
</comment>
<proteinExistence type="predicted"/>
<accession>A0A438JNA9</accession>
<feature type="region of interest" description="Disordered" evidence="1">
    <location>
        <begin position="512"/>
        <end position="566"/>
    </location>
</feature>
<evidence type="ECO:0000256" key="1">
    <source>
        <dbReference type="SAM" id="MobiDB-lite"/>
    </source>
</evidence>
<feature type="region of interest" description="Disordered" evidence="1">
    <location>
        <begin position="382"/>
        <end position="428"/>
    </location>
</feature>
<dbReference type="EMBL" id="QGNW01000034">
    <property type="protein sequence ID" value="RVX10446.1"/>
    <property type="molecule type" value="Genomic_DNA"/>
</dbReference>
<evidence type="ECO:0000313" key="2">
    <source>
        <dbReference type="EMBL" id="RVX10446.1"/>
    </source>
</evidence>
<organism evidence="2 3">
    <name type="scientific">Vitis vinifera</name>
    <name type="common">Grape</name>
    <dbReference type="NCBI Taxonomy" id="29760"/>
    <lineage>
        <taxon>Eukaryota</taxon>
        <taxon>Viridiplantae</taxon>
        <taxon>Streptophyta</taxon>
        <taxon>Embryophyta</taxon>
        <taxon>Tracheophyta</taxon>
        <taxon>Spermatophyta</taxon>
        <taxon>Magnoliopsida</taxon>
        <taxon>eudicotyledons</taxon>
        <taxon>Gunneridae</taxon>
        <taxon>Pentapetalae</taxon>
        <taxon>rosids</taxon>
        <taxon>Vitales</taxon>
        <taxon>Vitaceae</taxon>
        <taxon>Viteae</taxon>
        <taxon>Vitis</taxon>
    </lineage>
</organism>
<gene>
    <name evidence="2" type="ORF">CK203_016905</name>
</gene>
<feature type="region of interest" description="Disordered" evidence="1">
    <location>
        <begin position="327"/>
        <end position="361"/>
    </location>
</feature>
<name>A0A438JNA9_VITVI</name>
<evidence type="ECO:0000313" key="3">
    <source>
        <dbReference type="Proteomes" id="UP000288805"/>
    </source>
</evidence>
<feature type="compositionally biased region" description="Gly residues" evidence="1">
    <location>
        <begin position="520"/>
        <end position="532"/>
    </location>
</feature>
<dbReference type="AlphaFoldDB" id="A0A438JNA9"/>
<sequence length="566" mass="62213">MGVMLGGFGGSGNVLAGFCREGYTGLFWGVTLYWWRVLLTLARVPSRLFLCFEALLSPLGIHCPFVCLKMAVGRSLARGTAFRMVGSGNCSLTISIAPCRFVSAPRSNMPAKKNNTFSSTAGPGGKGNRTIMGSGRPYLGKPTEFLNEREFRDGFCLPNGVSVQLVEGDPMPTEKVGHNVIYFTNKQFNTGLRFPLLSLFKQFLHYTQIPPAYIHPNIVWMLMGHSILNMVFHLDLSLLEVEKASFIHLNKLFEITASERNHHTLLSARNLLTVVREPQSYVLNIIHRRLPKIVVPGEHFVLRDLPFTKRHARWTLRLARSVLSNKRKKMHEGELRRAPGEKDRASQSAIRPPPEKKKKTIAKTIKAETRLLNFSLLLLPPRPADQPAPPKHSRGLGVAGERGSSNGSAQPDVAGPSSMPTVEKKTGKKEAGSAIERLLVDCTVLKTTEVCAQLFEWLEVAEAIQAFISHRLGSNEELCVKLERVETDLAVADGVETLKLVEGEKRAISVEAEPAKGEKGGYGGQVQKGGAGELPIKEGGGETPARFRGSEERDGGVTSGLRRLEK</sequence>